<organism evidence="3 4">
    <name type="scientific">Aliikangiella coralliicola</name>
    <dbReference type="NCBI Taxonomy" id="2592383"/>
    <lineage>
        <taxon>Bacteria</taxon>
        <taxon>Pseudomonadati</taxon>
        <taxon>Pseudomonadota</taxon>
        <taxon>Gammaproteobacteria</taxon>
        <taxon>Oceanospirillales</taxon>
        <taxon>Pleioneaceae</taxon>
        <taxon>Aliikangiella</taxon>
    </lineage>
</organism>
<dbReference type="RefSeq" id="WP_142932412.1">
    <property type="nucleotide sequence ID" value="NZ_ML660166.1"/>
</dbReference>
<dbReference type="InterPro" id="IPR002737">
    <property type="entry name" value="MEMO1_fam"/>
</dbReference>
<evidence type="ECO:0000256" key="1">
    <source>
        <dbReference type="ARBA" id="ARBA00006315"/>
    </source>
</evidence>
<dbReference type="Proteomes" id="UP000315439">
    <property type="component" value="Unassembled WGS sequence"/>
</dbReference>
<dbReference type="EMBL" id="VIKS01000010">
    <property type="protein sequence ID" value="TQV86489.1"/>
    <property type="molecule type" value="Genomic_DNA"/>
</dbReference>
<sequence>MRVRKAAVAGSFYPADGDILAQYVDQLLDESASVFSENGDYQPESAPQKHVLSPDKHSSKALIVPHAGYQYSGKIAAYAYSMLRARKNKISRIVLLGPCHRVWIEGLAIPSVEYFSTPLGEIPLDKQKLQELTQFVQIQISDLAHQEEHSLEVQIPFIQRIFDKIKLIPIAVGGASTEQVSEIIEYLWEGAETIFLISSDLSHFLDYHTARETDRKTTEYINNLDYQSLNHEMACGSTPIQGLLKVAQEKSMQVSTLAQCNSGDTAGDKSRVVGYASYAIY</sequence>
<protein>
    <recommendedName>
        <fullName evidence="2">MEMO1 family protein FLL46_16385</fullName>
    </recommendedName>
</protein>
<comment type="caution">
    <text evidence="3">The sequence shown here is derived from an EMBL/GenBank/DDBJ whole genome shotgun (WGS) entry which is preliminary data.</text>
</comment>
<name>A0A545UAK3_9GAMM</name>
<dbReference type="PANTHER" id="PTHR11060">
    <property type="entry name" value="PROTEIN MEMO1"/>
    <property type="match status" value="1"/>
</dbReference>
<comment type="similarity">
    <text evidence="1 2">Belongs to the MEMO1 family.</text>
</comment>
<accession>A0A545UAK3</accession>
<dbReference type="HAMAP" id="MF_00055">
    <property type="entry name" value="MEMO1"/>
    <property type="match status" value="1"/>
</dbReference>
<dbReference type="Pfam" id="PF01875">
    <property type="entry name" value="Memo"/>
    <property type="match status" value="1"/>
</dbReference>
<dbReference type="CDD" id="cd07361">
    <property type="entry name" value="MEMO_like"/>
    <property type="match status" value="1"/>
</dbReference>
<dbReference type="PANTHER" id="PTHR11060:SF0">
    <property type="entry name" value="PROTEIN MEMO1"/>
    <property type="match status" value="1"/>
</dbReference>
<dbReference type="Gene3D" id="3.40.830.10">
    <property type="entry name" value="LigB-like"/>
    <property type="match status" value="1"/>
</dbReference>
<dbReference type="OrthoDB" id="9782820at2"/>
<proteinExistence type="inferred from homology"/>
<evidence type="ECO:0000313" key="4">
    <source>
        <dbReference type="Proteomes" id="UP000315439"/>
    </source>
</evidence>
<gene>
    <name evidence="3" type="primary">amrB</name>
    <name evidence="3" type="ORF">FLL46_16385</name>
</gene>
<evidence type="ECO:0000256" key="2">
    <source>
        <dbReference type="HAMAP-Rule" id="MF_00055"/>
    </source>
</evidence>
<keyword evidence="4" id="KW-1185">Reference proteome</keyword>
<dbReference type="NCBIfam" id="TIGR04336">
    <property type="entry name" value="AmmeMemoSam_B"/>
    <property type="match status" value="1"/>
</dbReference>
<dbReference type="AlphaFoldDB" id="A0A545UAK3"/>
<evidence type="ECO:0000313" key="3">
    <source>
        <dbReference type="EMBL" id="TQV86489.1"/>
    </source>
</evidence>
<reference evidence="3 4" key="1">
    <citation type="submission" date="2019-07" db="EMBL/GenBank/DDBJ databases">
        <title>Draft genome for Aliikangiella sp. M105.</title>
        <authorList>
            <person name="Wang G."/>
        </authorList>
    </citation>
    <scope>NUCLEOTIDE SEQUENCE [LARGE SCALE GENOMIC DNA]</scope>
    <source>
        <strain evidence="3 4">M105</strain>
    </source>
</reference>